<dbReference type="AlphaFoldDB" id="X1SGE9"/>
<proteinExistence type="predicted"/>
<organism evidence="2">
    <name type="scientific">marine sediment metagenome</name>
    <dbReference type="NCBI Taxonomy" id="412755"/>
    <lineage>
        <taxon>unclassified sequences</taxon>
        <taxon>metagenomes</taxon>
        <taxon>ecological metagenomes</taxon>
    </lineage>
</organism>
<feature type="non-terminal residue" evidence="2">
    <location>
        <position position="1"/>
    </location>
</feature>
<gene>
    <name evidence="2" type="ORF">S06H3_66400</name>
</gene>
<evidence type="ECO:0000256" key="1">
    <source>
        <dbReference type="SAM" id="Phobius"/>
    </source>
</evidence>
<reference evidence="2" key="1">
    <citation type="journal article" date="2014" name="Front. Microbiol.">
        <title>High frequency of phylogenetically diverse reductive dehalogenase-homologous genes in deep subseafloor sedimentary metagenomes.</title>
        <authorList>
            <person name="Kawai M."/>
            <person name="Futagami T."/>
            <person name="Toyoda A."/>
            <person name="Takaki Y."/>
            <person name="Nishi S."/>
            <person name="Hori S."/>
            <person name="Arai W."/>
            <person name="Tsubouchi T."/>
            <person name="Morono Y."/>
            <person name="Uchiyama I."/>
            <person name="Ito T."/>
            <person name="Fujiyama A."/>
            <person name="Inagaki F."/>
            <person name="Takami H."/>
        </authorList>
    </citation>
    <scope>NUCLEOTIDE SEQUENCE</scope>
    <source>
        <strain evidence="2">Expedition CK06-06</strain>
    </source>
</reference>
<name>X1SGE9_9ZZZZ</name>
<evidence type="ECO:0000313" key="2">
    <source>
        <dbReference type="EMBL" id="GAI66859.1"/>
    </source>
</evidence>
<dbReference type="Pfam" id="PF00950">
    <property type="entry name" value="ABC-3"/>
    <property type="match status" value="1"/>
</dbReference>
<protein>
    <submittedName>
        <fullName evidence="2">Uncharacterized protein</fullName>
    </submittedName>
</protein>
<dbReference type="GO" id="GO:0055085">
    <property type="term" value="P:transmembrane transport"/>
    <property type="evidence" value="ECO:0007669"/>
    <property type="project" value="InterPro"/>
</dbReference>
<comment type="caution">
    <text evidence="2">The sequence shown here is derived from an EMBL/GenBank/DDBJ whole genome shotgun (WGS) entry which is preliminary data.</text>
</comment>
<keyword evidence="1" id="KW-1133">Transmembrane helix</keyword>
<keyword evidence="1" id="KW-0472">Membrane</keyword>
<dbReference type="InterPro" id="IPR001626">
    <property type="entry name" value="ABC_TroCD"/>
</dbReference>
<keyword evidence="1" id="KW-0812">Transmembrane</keyword>
<sequence length="41" mass="4636">WISYLLDLASGATIILLLALVFLLSFFIKKAVTAVRRLKTR</sequence>
<dbReference type="EMBL" id="BARV01045226">
    <property type="protein sequence ID" value="GAI66859.1"/>
    <property type="molecule type" value="Genomic_DNA"/>
</dbReference>
<feature type="transmembrane region" description="Helical" evidence="1">
    <location>
        <begin position="12"/>
        <end position="32"/>
    </location>
</feature>
<accession>X1SGE9</accession>
<dbReference type="GO" id="GO:0043190">
    <property type="term" value="C:ATP-binding cassette (ABC) transporter complex"/>
    <property type="evidence" value="ECO:0007669"/>
    <property type="project" value="InterPro"/>
</dbReference>